<gene>
    <name evidence="13" type="ORF">NQ318_017813</name>
</gene>
<keyword evidence="8" id="KW-0492">Microsome</keyword>
<dbReference type="GO" id="GO:0004497">
    <property type="term" value="F:monooxygenase activity"/>
    <property type="evidence" value="ECO:0007669"/>
    <property type="project" value="UniProtKB-KW"/>
</dbReference>
<comment type="caution">
    <text evidence="13">The sequence shown here is derived from an EMBL/GenBank/DDBJ whole genome shotgun (WGS) entry which is preliminary data.</text>
</comment>
<accession>A0AAV8YF81</accession>
<keyword evidence="12" id="KW-0472">Membrane</keyword>
<dbReference type="Pfam" id="PF00067">
    <property type="entry name" value="p450"/>
    <property type="match status" value="1"/>
</dbReference>
<dbReference type="Gene3D" id="1.10.630.10">
    <property type="entry name" value="Cytochrome P450"/>
    <property type="match status" value="1"/>
</dbReference>
<evidence type="ECO:0000256" key="12">
    <source>
        <dbReference type="ARBA" id="ARBA00023136"/>
    </source>
</evidence>
<dbReference type="PANTHER" id="PTHR24292">
    <property type="entry name" value="CYTOCHROME P450"/>
    <property type="match status" value="1"/>
</dbReference>
<evidence type="ECO:0000256" key="9">
    <source>
        <dbReference type="ARBA" id="ARBA00023002"/>
    </source>
</evidence>
<comment type="subcellular location">
    <subcellularLocation>
        <location evidence="3">Endoplasmic reticulum membrane</location>
        <topology evidence="3">Peripheral membrane protein</topology>
    </subcellularLocation>
    <subcellularLocation>
        <location evidence="2">Microsome membrane</location>
        <topology evidence="2">Peripheral membrane protein</topology>
    </subcellularLocation>
</comment>
<keyword evidence="6" id="KW-0479">Metal-binding</keyword>
<evidence type="ECO:0000256" key="5">
    <source>
        <dbReference type="ARBA" id="ARBA00022617"/>
    </source>
</evidence>
<name>A0AAV8YF81_9CUCU</name>
<dbReference type="GO" id="GO:0005789">
    <property type="term" value="C:endoplasmic reticulum membrane"/>
    <property type="evidence" value="ECO:0007669"/>
    <property type="project" value="UniProtKB-SubCell"/>
</dbReference>
<keyword evidence="5" id="KW-0349">Heme</keyword>
<dbReference type="InterPro" id="IPR050476">
    <property type="entry name" value="Insect_CytP450_Detox"/>
</dbReference>
<evidence type="ECO:0000256" key="2">
    <source>
        <dbReference type="ARBA" id="ARBA00004174"/>
    </source>
</evidence>
<dbReference type="InterPro" id="IPR002402">
    <property type="entry name" value="Cyt_P450_E_grp-II"/>
</dbReference>
<keyword evidence="11" id="KW-0503">Monooxygenase</keyword>
<protein>
    <recommendedName>
        <fullName evidence="15">Cytochrome P450</fullName>
    </recommendedName>
</protein>
<evidence type="ECO:0000256" key="1">
    <source>
        <dbReference type="ARBA" id="ARBA00001971"/>
    </source>
</evidence>
<sequence>MGTPYLVLRSPDIIKSITVRDFNNFEDRTFACEKDIDPMAGNSLFILRNPDWRNIRNKLTPIFTSGKLKLMFPIMKQCSRGMQNYLDEHDGDVMDIKEVSAKYMTDLVASCFFGLETNSFGKEESDFRMVCRKMFDFDIATAFRLFSFFFVPKFVSWFKLRLFDTDFLQSVFLDTIKQRQATNAKRNDFVDLLLQLRDNFNSSERGTNFDTQAMVSQAITFFIAGFETTSNAVAFALYELCLRQDCQDKLREEINKYVNTEDDITFDCVQK</sequence>
<evidence type="ECO:0000313" key="14">
    <source>
        <dbReference type="Proteomes" id="UP001162162"/>
    </source>
</evidence>
<dbReference type="InterPro" id="IPR036396">
    <property type="entry name" value="Cyt_P450_sf"/>
</dbReference>
<reference evidence="13" key="1">
    <citation type="journal article" date="2023" name="Insect Mol. Biol.">
        <title>Genome sequencing provides insights into the evolution of gene families encoding plant cell wall-degrading enzymes in longhorned beetles.</title>
        <authorList>
            <person name="Shin N.R."/>
            <person name="Okamura Y."/>
            <person name="Kirsch R."/>
            <person name="Pauchet Y."/>
        </authorList>
    </citation>
    <scope>NUCLEOTIDE SEQUENCE</scope>
    <source>
        <strain evidence="13">AMC_N1</strain>
    </source>
</reference>
<organism evidence="13 14">
    <name type="scientific">Aromia moschata</name>
    <dbReference type="NCBI Taxonomy" id="1265417"/>
    <lineage>
        <taxon>Eukaryota</taxon>
        <taxon>Metazoa</taxon>
        <taxon>Ecdysozoa</taxon>
        <taxon>Arthropoda</taxon>
        <taxon>Hexapoda</taxon>
        <taxon>Insecta</taxon>
        <taxon>Pterygota</taxon>
        <taxon>Neoptera</taxon>
        <taxon>Endopterygota</taxon>
        <taxon>Coleoptera</taxon>
        <taxon>Polyphaga</taxon>
        <taxon>Cucujiformia</taxon>
        <taxon>Chrysomeloidea</taxon>
        <taxon>Cerambycidae</taxon>
        <taxon>Cerambycinae</taxon>
        <taxon>Callichromatini</taxon>
        <taxon>Aromia</taxon>
    </lineage>
</organism>
<evidence type="ECO:0000256" key="10">
    <source>
        <dbReference type="ARBA" id="ARBA00023004"/>
    </source>
</evidence>
<dbReference type="EMBL" id="JAPWTK010000105">
    <property type="protein sequence ID" value="KAJ8950088.1"/>
    <property type="molecule type" value="Genomic_DNA"/>
</dbReference>
<evidence type="ECO:0000313" key="13">
    <source>
        <dbReference type="EMBL" id="KAJ8950088.1"/>
    </source>
</evidence>
<dbReference type="PANTHER" id="PTHR24292:SF45">
    <property type="entry name" value="CYTOCHROME P450 6G1-RELATED"/>
    <property type="match status" value="1"/>
</dbReference>
<dbReference type="InterPro" id="IPR001128">
    <property type="entry name" value="Cyt_P450"/>
</dbReference>
<evidence type="ECO:0000256" key="11">
    <source>
        <dbReference type="ARBA" id="ARBA00023033"/>
    </source>
</evidence>
<evidence type="ECO:0000256" key="3">
    <source>
        <dbReference type="ARBA" id="ARBA00004406"/>
    </source>
</evidence>
<proteinExistence type="inferred from homology"/>
<evidence type="ECO:0000256" key="8">
    <source>
        <dbReference type="ARBA" id="ARBA00022848"/>
    </source>
</evidence>
<dbReference type="GO" id="GO:0016705">
    <property type="term" value="F:oxidoreductase activity, acting on paired donors, with incorporation or reduction of molecular oxygen"/>
    <property type="evidence" value="ECO:0007669"/>
    <property type="project" value="InterPro"/>
</dbReference>
<dbReference type="SUPFAM" id="SSF48264">
    <property type="entry name" value="Cytochrome P450"/>
    <property type="match status" value="1"/>
</dbReference>
<keyword evidence="14" id="KW-1185">Reference proteome</keyword>
<evidence type="ECO:0000256" key="6">
    <source>
        <dbReference type="ARBA" id="ARBA00022723"/>
    </source>
</evidence>
<comment type="cofactor">
    <cofactor evidence="1">
        <name>heme</name>
        <dbReference type="ChEBI" id="CHEBI:30413"/>
    </cofactor>
</comment>
<keyword evidence="10" id="KW-0408">Iron</keyword>
<evidence type="ECO:0000256" key="4">
    <source>
        <dbReference type="ARBA" id="ARBA00010617"/>
    </source>
</evidence>
<comment type="similarity">
    <text evidence="4">Belongs to the cytochrome P450 family.</text>
</comment>
<evidence type="ECO:0008006" key="15">
    <source>
        <dbReference type="Google" id="ProtNLM"/>
    </source>
</evidence>
<dbReference type="GO" id="GO:0005506">
    <property type="term" value="F:iron ion binding"/>
    <property type="evidence" value="ECO:0007669"/>
    <property type="project" value="InterPro"/>
</dbReference>
<dbReference type="Proteomes" id="UP001162162">
    <property type="component" value="Unassembled WGS sequence"/>
</dbReference>
<dbReference type="PRINTS" id="PR00464">
    <property type="entry name" value="EP450II"/>
</dbReference>
<dbReference type="AlphaFoldDB" id="A0AAV8YF81"/>
<keyword evidence="7" id="KW-0256">Endoplasmic reticulum</keyword>
<keyword evidence="9" id="KW-0560">Oxidoreductase</keyword>
<evidence type="ECO:0000256" key="7">
    <source>
        <dbReference type="ARBA" id="ARBA00022824"/>
    </source>
</evidence>
<dbReference type="GO" id="GO:0020037">
    <property type="term" value="F:heme binding"/>
    <property type="evidence" value="ECO:0007669"/>
    <property type="project" value="InterPro"/>
</dbReference>